<dbReference type="GO" id="GO:0004674">
    <property type="term" value="F:protein serine/threonine kinase activity"/>
    <property type="evidence" value="ECO:0007669"/>
    <property type="project" value="UniProtKB-KW"/>
</dbReference>
<dbReference type="GO" id="GO:0005886">
    <property type="term" value="C:plasma membrane"/>
    <property type="evidence" value="ECO:0007669"/>
    <property type="project" value="TreeGrafter"/>
</dbReference>
<reference evidence="7" key="1">
    <citation type="journal article" date="2021" name="Front. Plant Sci.">
        <title>Chromosome-Scale Genome Assembly for Chinese Sour Jujube and Insights Into Its Genome Evolution and Domestication Signature.</title>
        <authorList>
            <person name="Shen L.-Y."/>
            <person name="Luo H."/>
            <person name="Wang X.-L."/>
            <person name="Wang X.-M."/>
            <person name="Qiu X.-J."/>
            <person name="Liu H."/>
            <person name="Zhou S.-S."/>
            <person name="Jia K.-H."/>
            <person name="Nie S."/>
            <person name="Bao Y.-T."/>
            <person name="Zhang R.-G."/>
            <person name="Yun Q.-Z."/>
            <person name="Chai Y.-H."/>
            <person name="Lu J.-Y."/>
            <person name="Li Y."/>
            <person name="Zhao S.-W."/>
            <person name="Mao J.-F."/>
            <person name="Jia S.-G."/>
            <person name="Mao Y.-M."/>
        </authorList>
    </citation>
    <scope>NUCLEOTIDE SEQUENCE</scope>
    <source>
        <strain evidence="7">AT0</strain>
        <tissue evidence="7">Leaf</tissue>
    </source>
</reference>
<evidence type="ECO:0000256" key="6">
    <source>
        <dbReference type="SAM" id="Phobius"/>
    </source>
</evidence>
<dbReference type="EMBL" id="JAEACU010000004">
    <property type="protein sequence ID" value="KAH7533021.1"/>
    <property type="molecule type" value="Genomic_DNA"/>
</dbReference>
<name>A0A978VIV2_ZIZJJ</name>
<dbReference type="Proteomes" id="UP000813462">
    <property type="component" value="Unassembled WGS sequence"/>
</dbReference>
<keyword evidence="6" id="KW-1133">Transmembrane helix</keyword>
<evidence type="ECO:0000313" key="7">
    <source>
        <dbReference type="EMBL" id="KAH7533021.1"/>
    </source>
</evidence>
<proteinExistence type="predicted"/>
<keyword evidence="3" id="KW-0547">Nucleotide-binding</keyword>
<evidence type="ECO:0000313" key="8">
    <source>
        <dbReference type="Proteomes" id="UP000813462"/>
    </source>
</evidence>
<dbReference type="AlphaFoldDB" id="A0A978VIV2"/>
<evidence type="ECO:0000256" key="4">
    <source>
        <dbReference type="ARBA" id="ARBA00022777"/>
    </source>
</evidence>
<keyword evidence="1" id="KW-0723">Serine/threonine-protein kinase</keyword>
<gene>
    <name evidence="7" type="ORF">FEM48_Zijuj04G0085400</name>
</gene>
<protein>
    <submittedName>
        <fullName evidence="7">Uncharacterized protein</fullName>
    </submittedName>
</protein>
<sequence length="171" mass="18588">MTDPVIWNRQLANLLKNLSSDAATAPARFAGGTATYKDFRQDICYGCRMYSESCLFRYQSYSFFLSAPSPELGPSPPPFLVSNSAITRGNKITKKTVIIIAAILVVVSLLMISIICACCIQRNTKRKGVDNIHGDGNGSLEVLVIGLRTIKVATENFSNAYKLGEVGFGLV</sequence>
<keyword evidence="5" id="KW-0067">ATP-binding</keyword>
<keyword evidence="4" id="KW-0418">Kinase</keyword>
<dbReference type="PANTHER" id="PTHR27002">
    <property type="entry name" value="RECEPTOR-LIKE SERINE/THREONINE-PROTEIN KINASE SD1-8"/>
    <property type="match status" value="1"/>
</dbReference>
<evidence type="ECO:0000256" key="5">
    <source>
        <dbReference type="ARBA" id="ARBA00022840"/>
    </source>
</evidence>
<organism evidence="7 8">
    <name type="scientific">Ziziphus jujuba var. spinosa</name>
    <dbReference type="NCBI Taxonomy" id="714518"/>
    <lineage>
        <taxon>Eukaryota</taxon>
        <taxon>Viridiplantae</taxon>
        <taxon>Streptophyta</taxon>
        <taxon>Embryophyta</taxon>
        <taxon>Tracheophyta</taxon>
        <taxon>Spermatophyta</taxon>
        <taxon>Magnoliopsida</taxon>
        <taxon>eudicotyledons</taxon>
        <taxon>Gunneridae</taxon>
        <taxon>Pentapetalae</taxon>
        <taxon>rosids</taxon>
        <taxon>fabids</taxon>
        <taxon>Rosales</taxon>
        <taxon>Rhamnaceae</taxon>
        <taxon>Paliureae</taxon>
        <taxon>Ziziphus</taxon>
    </lineage>
</organism>
<feature type="transmembrane region" description="Helical" evidence="6">
    <location>
        <begin position="97"/>
        <end position="120"/>
    </location>
</feature>
<comment type="caution">
    <text evidence="7">The sequence shown here is derived from an EMBL/GenBank/DDBJ whole genome shotgun (WGS) entry which is preliminary data.</text>
</comment>
<keyword evidence="6" id="KW-0472">Membrane</keyword>
<dbReference type="PANTHER" id="PTHR27002:SF1040">
    <property type="entry name" value="OS07G0538400 PROTEIN"/>
    <property type="match status" value="1"/>
</dbReference>
<keyword evidence="2" id="KW-0808">Transferase</keyword>
<evidence type="ECO:0000256" key="2">
    <source>
        <dbReference type="ARBA" id="ARBA00022679"/>
    </source>
</evidence>
<dbReference type="GO" id="GO:0005524">
    <property type="term" value="F:ATP binding"/>
    <property type="evidence" value="ECO:0007669"/>
    <property type="project" value="UniProtKB-KW"/>
</dbReference>
<accession>A0A978VIV2</accession>
<keyword evidence="6" id="KW-0812">Transmembrane</keyword>
<evidence type="ECO:0000256" key="1">
    <source>
        <dbReference type="ARBA" id="ARBA00022527"/>
    </source>
</evidence>
<evidence type="ECO:0000256" key="3">
    <source>
        <dbReference type="ARBA" id="ARBA00022741"/>
    </source>
</evidence>